<feature type="compositionally biased region" description="Pro residues" evidence="3">
    <location>
        <begin position="93"/>
        <end position="105"/>
    </location>
</feature>
<dbReference type="KEGG" id="gtt:GUITHDRAFT_104401"/>
<dbReference type="InterPro" id="IPR008160">
    <property type="entry name" value="Collagen"/>
</dbReference>
<dbReference type="RefSeq" id="XP_005836983.1">
    <property type="nucleotide sequence ID" value="XM_005836926.1"/>
</dbReference>
<reference evidence="6 8" key="1">
    <citation type="journal article" date="2012" name="Nature">
        <title>Algal genomes reveal evolutionary mosaicism and the fate of nucleomorphs.</title>
        <authorList>
            <consortium name="DOE Joint Genome Institute"/>
            <person name="Curtis B.A."/>
            <person name="Tanifuji G."/>
            <person name="Burki F."/>
            <person name="Gruber A."/>
            <person name="Irimia M."/>
            <person name="Maruyama S."/>
            <person name="Arias M.C."/>
            <person name="Ball S.G."/>
            <person name="Gile G.H."/>
            <person name="Hirakawa Y."/>
            <person name="Hopkins J.F."/>
            <person name="Kuo A."/>
            <person name="Rensing S.A."/>
            <person name="Schmutz J."/>
            <person name="Symeonidi A."/>
            <person name="Elias M."/>
            <person name="Eveleigh R.J."/>
            <person name="Herman E.K."/>
            <person name="Klute M.J."/>
            <person name="Nakayama T."/>
            <person name="Obornik M."/>
            <person name="Reyes-Prieto A."/>
            <person name="Armbrust E.V."/>
            <person name="Aves S.J."/>
            <person name="Beiko R.G."/>
            <person name="Coutinho P."/>
            <person name="Dacks J.B."/>
            <person name="Durnford D.G."/>
            <person name="Fast N.M."/>
            <person name="Green B.R."/>
            <person name="Grisdale C.J."/>
            <person name="Hempel F."/>
            <person name="Henrissat B."/>
            <person name="Hoppner M.P."/>
            <person name="Ishida K."/>
            <person name="Kim E."/>
            <person name="Koreny L."/>
            <person name="Kroth P.G."/>
            <person name="Liu Y."/>
            <person name="Malik S.B."/>
            <person name="Maier U.G."/>
            <person name="McRose D."/>
            <person name="Mock T."/>
            <person name="Neilson J.A."/>
            <person name="Onodera N.T."/>
            <person name="Poole A.M."/>
            <person name="Pritham E.J."/>
            <person name="Richards T.A."/>
            <person name="Rocap G."/>
            <person name="Roy S.W."/>
            <person name="Sarai C."/>
            <person name="Schaack S."/>
            <person name="Shirato S."/>
            <person name="Slamovits C.H."/>
            <person name="Spencer D.F."/>
            <person name="Suzuki S."/>
            <person name="Worden A.Z."/>
            <person name="Zauner S."/>
            <person name="Barry K."/>
            <person name="Bell C."/>
            <person name="Bharti A.K."/>
            <person name="Crow J.A."/>
            <person name="Grimwood J."/>
            <person name="Kramer R."/>
            <person name="Lindquist E."/>
            <person name="Lucas S."/>
            <person name="Salamov A."/>
            <person name="McFadden G.I."/>
            <person name="Lane C.E."/>
            <person name="Keeling P.J."/>
            <person name="Gray M.W."/>
            <person name="Grigoriev I.V."/>
            <person name="Archibald J.M."/>
        </authorList>
    </citation>
    <scope>NUCLEOTIDE SEQUENCE</scope>
    <source>
        <strain evidence="6 8">CCMP2712</strain>
    </source>
</reference>
<dbReference type="PANTHER" id="PTHR24023:SF1112">
    <property type="entry name" value="COL_CUTICLE_N DOMAIN-CONTAINING PROTEIN-RELATED"/>
    <property type="match status" value="1"/>
</dbReference>
<dbReference type="Pfam" id="PF01391">
    <property type="entry name" value="Collagen"/>
    <property type="match status" value="3"/>
</dbReference>
<dbReference type="PANTHER" id="PTHR24023">
    <property type="entry name" value="COLLAGEN ALPHA"/>
    <property type="match status" value="1"/>
</dbReference>
<dbReference type="EMBL" id="JH992980">
    <property type="protein sequence ID" value="EKX50003.1"/>
    <property type="molecule type" value="Genomic_DNA"/>
</dbReference>
<name>L1JPL0_GUITC</name>
<dbReference type="GO" id="GO:0030198">
    <property type="term" value="P:extracellular matrix organization"/>
    <property type="evidence" value="ECO:0007669"/>
    <property type="project" value="TreeGrafter"/>
</dbReference>
<feature type="signal peptide" evidence="4">
    <location>
        <begin position="1"/>
        <end position="19"/>
    </location>
</feature>
<keyword evidence="4" id="KW-0732">Signal</keyword>
<proteinExistence type="predicted"/>
<dbReference type="GO" id="GO:0031012">
    <property type="term" value="C:extracellular matrix"/>
    <property type="evidence" value="ECO:0007669"/>
    <property type="project" value="TreeGrafter"/>
</dbReference>
<dbReference type="STRING" id="905079.L1JPL0"/>
<dbReference type="Gene3D" id="2.10.10.10">
    <property type="entry name" value="Fibronectin, type II, collagen-binding"/>
    <property type="match status" value="2"/>
</dbReference>
<dbReference type="SMART" id="SM00059">
    <property type="entry name" value="FN2"/>
    <property type="match status" value="1"/>
</dbReference>
<dbReference type="GO" id="GO:0030020">
    <property type="term" value="F:extracellular matrix structural constituent conferring tensile strength"/>
    <property type="evidence" value="ECO:0007669"/>
    <property type="project" value="TreeGrafter"/>
</dbReference>
<feature type="region of interest" description="Disordered" evidence="3">
    <location>
        <begin position="90"/>
        <end position="123"/>
    </location>
</feature>
<organism evidence="6">
    <name type="scientific">Guillardia theta (strain CCMP2712)</name>
    <name type="common">Cryptophyte</name>
    <dbReference type="NCBI Taxonomy" id="905079"/>
    <lineage>
        <taxon>Eukaryota</taxon>
        <taxon>Cryptophyceae</taxon>
        <taxon>Pyrenomonadales</taxon>
        <taxon>Geminigeraceae</taxon>
        <taxon>Guillardia</taxon>
    </lineage>
</organism>
<dbReference type="OMA" id="GYSNTPN"/>
<dbReference type="SUPFAM" id="SSF57440">
    <property type="entry name" value="Kringle-like"/>
    <property type="match status" value="2"/>
</dbReference>
<dbReference type="GO" id="GO:0005615">
    <property type="term" value="C:extracellular space"/>
    <property type="evidence" value="ECO:0007669"/>
    <property type="project" value="TreeGrafter"/>
</dbReference>
<reference evidence="8" key="2">
    <citation type="submission" date="2012-11" db="EMBL/GenBank/DDBJ databases">
        <authorList>
            <person name="Kuo A."/>
            <person name="Curtis B.A."/>
            <person name="Tanifuji G."/>
            <person name="Burki F."/>
            <person name="Gruber A."/>
            <person name="Irimia M."/>
            <person name="Maruyama S."/>
            <person name="Arias M.C."/>
            <person name="Ball S.G."/>
            <person name="Gile G.H."/>
            <person name="Hirakawa Y."/>
            <person name="Hopkins J.F."/>
            <person name="Rensing S.A."/>
            <person name="Schmutz J."/>
            <person name="Symeonidi A."/>
            <person name="Elias M."/>
            <person name="Eveleigh R.J."/>
            <person name="Herman E.K."/>
            <person name="Klute M.J."/>
            <person name="Nakayama T."/>
            <person name="Obornik M."/>
            <person name="Reyes-Prieto A."/>
            <person name="Armbrust E.V."/>
            <person name="Aves S.J."/>
            <person name="Beiko R.G."/>
            <person name="Coutinho P."/>
            <person name="Dacks J.B."/>
            <person name="Durnford D.G."/>
            <person name="Fast N.M."/>
            <person name="Green B.R."/>
            <person name="Grisdale C."/>
            <person name="Hempe F."/>
            <person name="Henrissat B."/>
            <person name="Hoppner M.P."/>
            <person name="Ishida K.-I."/>
            <person name="Kim E."/>
            <person name="Koreny L."/>
            <person name="Kroth P.G."/>
            <person name="Liu Y."/>
            <person name="Malik S.-B."/>
            <person name="Maier U.G."/>
            <person name="McRose D."/>
            <person name="Mock T."/>
            <person name="Neilson J.A."/>
            <person name="Onodera N.T."/>
            <person name="Poole A.M."/>
            <person name="Pritham E.J."/>
            <person name="Richards T.A."/>
            <person name="Rocap G."/>
            <person name="Roy S.W."/>
            <person name="Sarai C."/>
            <person name="Schaack S."/>
            <person name="Shirato S."/>
            <person name="Slamovits C.H."/>
            <person name="Spencer D.F."/>
            <person name="Suzuki S."/>
            <person name="Worden A.Z."/>
            <person name="Zauner S."/>
            <person name="Barry K."/>
            <person name="Bell C."/>
            <person name="Bharti A.K."/>
            <person name="Crow J.A."/>
            <person name="Grimwood J."/>
            <person name="Kramer R."/>
            <person name="Lindquist E."/>
            <person name="Lucas S."/>
            <person name="Salamov A."/>
            <person name="McFadden G.I."/>
            <person name="Lane C.E."/>
            <person name="Keeling P.J."/>
            <person name="Gray M.W."/>
            <person name="Grigoriev I.V."/>
            <person name="Archibald J.M."/>
        </authorList>
    </citation>
    <scope>NUCLEOTIDE SEQUENCE</scope>
    <source>
        <strain evidence="8">CCMP2712</strain>
    </source>
</reference>
<evidence type="ECO:0000256" key="3">
    <source>
        <dbReference type="SAM" id="MobiDB-lite"/>
    </source>
</evidence>
<dbReference type="HOGENOM" id="CLU_502946_0_0_1"/>
<evidence type="ECO:0000256" key="2">
    <source>
        <dbReference type="ARBA" id="ARBA00023157"/>
    </source>
</evidence>
<evidence type="ECO:0000256" key="1">
    <source>
        <dbReference type="ARBA" id="ARBA00022737"/>
    </source>
</evidence>
<evidence type="ECO:0000259" key="5">
    <source>
        <dbReference type="PROSITE" id="PS51092"/>
    </source>
</evidence>
<dbReference type="AlphaFoldDB" id="L1JPL0"/>
<gene>
    <name evidence="6" type="ORF">GUITHDRAFT_104401</name>
</gene>
<sequence length="542" mass="56930">MLVLLASVSCAILFLRSSGRREDGSAHAVEELLNDYTVPHVNDVPNDMIDHGMGRQFAYSEGDQDVREYNFMQNKMNRLQSIIDSIHNGPVGAPLPPPPPPPAPGPHCGGPGGPECPGPNPRGEEVLSYSQRIYRLLGELQVLINRAAKRQYHLEDEVSEAKKPRGSPGFIGPPGYPGESGPVGPEGPPGEPGAPGIDGKPGIPSKVAGPEGPPGVPGSPGLDGVDGIPSYEPGPKGPPGAKGETGPPGPPGLPGRQGAAGRDGQDGMPGPIGAMGRDGTPGYNGKDGTPGMPGREGKPGRPGPDGFQGPPGKPAPAYGAPGISGPPGPRGYPGSPGPLGNIGARGEVGYRGRPGRDGHKGLPGKEGVMALPLGEIRVFGGSTLPTDRYCHFPFYFNDQIFTRCTTQGRDAPWCYADKEQTRWGNCEQYIEVEEGEEDDNATSCSFPFLYEGKIYGSCVDGPTPNGTHVPGNLWCFTDREQTTFASCKVEVAGGTSLPGDTCKTACTTDYSARPWCYTANDKSRWGVCLFKERRVDGSWVYV</sequence>
<reference evidence="7" key="3">
    <citation type="submission" date="2016-03" db="UniProtKB">
        <authorList>
            <consortium name="EnsemblProtists"/>
        </authorList>
    </citation>
    <scope>IDENTIFICATION</scope>
</reference>
<dbReference type="InterPro" id="IPR013806">
    <property type="entry name" value="Kringle-like"/>
</dbReference>
<dbReference type="PROSITE" id="PS51092">
    <property type="entry name" value="FN2_2"/>
    <property type="match status" value="1"/>
</dbReference>
<feature type="domain" description="Fibronectin type-II" evidence="5">
    <location>
        <begin position="385"/>
        <end position="428"/>
    </location>
</feature>
<keyword evidence="1" id="KW-0677">Repeat</keyword>
<feature type="compositionally biased region" description="Basic and acidic residues" evidence="3">
    <location>
        <begin position="348"/>
        <end position="360"/>
    </location>
</feature>
<dbReference type="InterPro" id="IPR050149">
    <property type="entry name" value="Collagen_superfamily"/>
</dbReference>
<evidence type="ECO:0000256" key="4">
    <source>
        <dbReference type="SAM" id="SignalP"/>
    </source>
</evidence>
<dbReference type="Proteomes" id="UP000011087">
    <property type="component" value="Unassembled WGS sequence"/>
</dbReference>
<evidence type="ECO:0000313" key="6">
    <source>
        <dbReference type="EMBL" id="EKX50003.1"/>
    </source>
</evidence>
<feature type="chain" id="PRO_5008771748" description="Fibronectin type-II domain-containing protein" evidence="4">
    <location>
        <begin position="20"/>
        <end position="542"/>
    </location>
</feature>
<accession>L1JPL0</accession>
<dbReference type="PaxDb" id="55529-EKX50003"/>
<dbReference type="EnsemblProtists" id="EKX50003">
    <property type="protein sequence ID" value="EKX50003"/>
    <property type="gene ID" value="GUITHDRAFT_104401"/>
</dbReference>
<evidence type="ECO:0000313" key="8">
    <source>
        <dbReference type="Proteomes" id="UP000011087"/>
    </source>
</evidence>
<feature type="region of interest" description="Disordered" evidence="3">
    <location>
        <begin position="155"/>
        <end position="363"/>
    </location>
</feature>
<evidence type="ECO:0000313" key="7">
    <source>
        <dbReference type="EnsemblProtists" id="EKX50003"/>
    </source>
</evidence>
<dbReference type="eggNOG" id="KOG3544">
    <property type="taxonomic scope" value="Eukaryota"/>
</dbReference>
<keyword evidence="2" id="KW-1015">Disulfide bond</keyword>
<dbReference type="GeneID" id="17306727"/>
<dbReference type="InterPro" id="IPR000562">
    <property type="entry name" value="FN_type2_dom"/>
</dbReference>
<dbReference type="InterPro" id="IPR036943">
    <property type="entry name" value="FN_type2_sf"/>
</dbReference>
<protein>
    <recommendedName>
        <fullName evidence="5">Fibronectin type-II domain-containing protein</fullName>
    </recommendedName>
</protein>
<dbReference type="Pfam" id="PF00040">
    <property type="entry name" value="fn2"/>
    <property type="match status" value="1"/>
</dbReference>
<keyword evidence="8" id="KW-1185">Reference proteome</keyword>
<dbReference type="OrthoDB" id="406838at2759"/>